<evidence type="ECO:0000313" key="3">
    <source>
        <dbReference type="Proteomes" id="UP000247973"/>
    </source>
</evidence>
<gene>
    <name evidence="2" type="ORF">CLV62_101228</name>
</gene>
<feature type="signal peptide" evidence="1">
    <location>
        <begin position="1"/>
        <end position="22"/>
    </location>
</feature>
<dbReference type="Proteomes" id="UP000247973">
    <property type="component" value="Unassembled WGS sequence"/>
</dbReference>
<evidence type="ECO:0000256" key="1">
    <source>
        <dbReference type="SAM" id="SignalP"/>
    </source>
</evidence>
<dbReference type="AlphaFoldDB" id="A0A2V3PV24"/>
<keyword evidence="1" id="KW-0732">Signal</keyword>
<evidence type="ECO:0000313" key="2">
    <source>
        <dbReference type="EMBL" id="PXV68962.1"/>
    </source>
</evidence>
<comment type="caution">
    <text evidence="2">The sequence shown here is derived from an EMBL/GenBank/DDBJ whole genome shotgun (WGS) entry which is preliminary data.</text>
</comment>
<protein>
    <submittedName>
        <fullName evidence="2">Uncharacterized protein</fullName>
    </submittedName>
</protein>
<keyword evidence="3" id="KW-1185">Reference proteome</keyword>
<organism evidence="2 3">
    <name type="scientific">Dysgonomonas alginatilytica</name>
    <dbReference type="NCBI Taxonomy" id="1605892"/>
    <lineage>
        <taxon>Bacteria</taxon>
        <taxon>Pseudomonadati</taxon>
        <taxon>Bacteroidota</taxon>
        <taxon>Bacteroidia</taxon>
        <taxon>Bacteroidales</taxon>
        <taxon>Dysgonomonadaceae</taxon>
        <taxon>Dysgonomonas</taxon>
    </lineage>
</organism>
<reference evidence="2 3" key="1">
    <citation type="submission" date="2018-03" db="EMBL/GenBank/DDBJ databases">
        <title>Genomic Encyclopedia of Archaeal and Bacterial Type Strains, Phase II (KMG-II): from individual species to whole genera.</title>
        <authorList>
            <person name="Goeker M."/>
        </authorList>
    </citation>
    <scope>NUCLEOTIDE SEQUENCE [LARGE SCALE GENOMIC DNA]</scope>
    <source>
        <strain evidence="2 3">DSM 100214</strain>
    </source>
</reference>
<proteinExistence type="predicted"/>
<name>A0A2V3PV24_9BACT</name>
<feature type="chain" id="PRO_5015941620" evidence="1">
    <location>
        <begin position="23"/>
        <end position="291"/>
    </location>
</feature>
<dbReference type="EMBL" id="QICL01000001">
    <property type="protein sequence ID" value="PXV68962.1"/>
    <property type="molecule type" value="Genomic_DNA"/>
</dbReference>
<dbReference type="RefSeq" id="WP_146212658.1">
    <property type="nucleotide sequence ID" value="NZ_QICL01000001.1"/>
</dbReference>
<dbReference type="OrthoDB" id="9765957at2"/>
<sequence>MKPVYKWMLFFLCITISSSAQVGINTSNPQSGALHIDPKNDNNVTGAPASTQTVDDVIISSAGNIGIGHIAPTYKLDIWVRPSGTSKPAFRLEDGTEGDSKILLSDASGNASWGYPGEISIIRGVYTKTTNYTIPSISPSLVYANMYANAYIKLPKGRWVVMVDHRVDPASGSYGTSYLERSFFRLTFSDNNLSGDGTLYPANGAGVSKDIEGSANGTASIGSLISANVNFRTATIISGFVIINNKTSSTKTYYLKIVNSAYPTHLNLTGRILTSANPAHTENRIIAMPLQ</sequence>
<accession>A0A2V3PV24</accession>